<evidence type="ECO:0000313" key="3">
    <source>
        <dbReference type="Proteomes" id="UP000030748"/>
    </source>
</evidence>
<name>A0A022RXZ1_ERYGU</name>
<organism evidence="2 3">
    <name type="scientific">Erythranthe guttata</name>
    <name type="common">Yellow monkey flower</name>
    <name type="synonym">Mimulus guttatus</name>
    <dbReference type="NCBI Taxonomy" id="4155"/>
    <lineage>
        <taxon>Eukaryota</taxon>
        <taxon>Viridiplantae</taxon>
        <taxon>Streptophyta</taxon>
        <taxon>Embryophyta</taxon>
        <taxon>Tracheophyta</taxon>
        <taxon>Spermatophyta</taxon>
        <taxon>Magnoliopsida</taxon>
        <taxon>eudicotyledons</taxon>
        <taxon>Gunneridae</taxon>
        <taxon>Pentapetalae</taxon>
        <taxon>asterids</taxon>
        <taxon>lamiids</taxon>
        <taxon>Lamiales</taxon>
        <taxon>Phrymaceae</taxon>
        <taxon>Erythranthe</taxon>
    </lineage>
</organism>
<dbReference type="EMBL" id="KI630190">
    <property type="protein sequence ID" value="EYU45372.1"/>
    <property type="molecule type" value="Genomic_DNA"/>
</dbReference>
<feature type="region of interest" description="Disordered" evidence="1">
    <location>
        <begin position="15"/>
        <end position="125"/>
    </location>
</feature>
<sequence>MATFNVVQKKRRAAIALQKRKVHGEPGSGKLRQRTQPVSISGKRKRKLQQKRRRDQKEAVEKGLITMQDVEMAFSDEKSSGKSPVNFPMKKSPKLKFKQLKKKGKNKKKSQKPAGEASVDSMVVE</sequence>
<dbReference type="OrthoDB" id="775892at2759"/>
<evidence type="ECO:0000313" key="2">
    <source>
        <dbReference type="EMBL" id="EYU45372.1"/>
    </source>
</evidence>
<dbReference type="OMA" id="KTQDANR"/>
<dbReference type="Proteomes" id="UP000030748">
    <property type="component" value="Unassembled WGS sequence"/>
</dbReference>
<feature type="compositionally biased region" description="Basic residues" evidence="1">
    <location>
        <begin position="91"/>
        <end position="111"/>
    </location>
</feature>
<feature type="compositionally biased region" description="Basic residues" evidence="1">
    <location>
        <begin position="42"/>
        <end position="54"/>
    </location>
</feature>
<dbReference type="PANTHER" id="PTHR36709:SF1">
    <property type="entry name" value="OS02G0604100 PROTEIN"/>
    <property type="match status" value="1"/>
</dbReference>
<gene>
    <name evidence="2" type="ORF">MIMGU_mgv1a016340mg</name>
</gene>
<accession>A0A022RXZ1</accession>
<protein>
    <submittedName>
        <fullName evidence="2">Uncharacterized protein</fullName>
    </submittedName>
</protein>
<dbReference type="PANTHER" id="PTHR36709">
    <property type="entry name" value="OS02G0604100 PROTEIN"/>
    <property type="match status" value="1"/>
</dbReference>
<keyword evidence="3" id="KW-1185">Reference proteome</keyword>
<evidence type="ECO:0000256" key="1">
    <source>
        <dbReference type="SAM" id="MobiDB-lite"/>
    </source>
</evidence>
<dbReference type="STRING" id="4155.A0A022RXZ1"/>
<dbReference type="eggNOG" id="ENOG502S3X3">
    <property type="taxonomic scope" value="Eukaryota"/>
</dbReference>
<reference evidence="2 3" key="1">
    <citation type="journal article" date="2013" name="Proc. Natl. Acad. Sci. U.S.A.">
        <title>Fine-scale variation in meiotic recombination in Mimulus inferred from population shotgun sequencing.</title>
        <authorList>
            <person name="Hellsten U."/>
            <person name="Wright K.M."/>
            <person name="Jenkins J."/>
            <person name="Shu S."/>
            <person name="Yuan Y."/>
            <person name="Wessler S.R."/>
            <person name="Schmutz J."/>
            <person name="Willis J.H."/>
            <person name="Rokhsar D.S."/>
        </authorList>
    </citation>
    <scope>NUCLEOTIDE SEQUENCE [LARGE SCALE GENOMIC DNA]</scope>
    <source>
        <strain evidence="3">cv. DUN x IM62</strain>
    </source>
</reference>
<dbReference type="PhylomeDB" id="A0A022RXZ1"/>
<dbReference type="AlphaFoldDB" id="A0A022RXZ1"/>
<proteinExistence type="predicted"/>
<dbReference type="KEGG" id="egt:105964083"/>